<evidence type="ECO:0008006" key="18">
    <source>
        <dbReference type="Google" id="ProtNLM"/>
    </source>
</evidence>
<dbReference type="PRINTS" id="PR00463">
    <property type="entry name" value="EP450I"/>
</dbReference>
<reference evidence="16 17" key="1">
    <citation type="submission" date="2023-11" db="EMBL/GenBank/DDBJ databases">
        <authorList>
            <person name="Okamura Y."/>
        </authorList>
    </citation>
    <scope>NUCLEOTIDE SEQUENCE [LARGE SCALE GENOMIC DNA]</scope>
</reference>
<dbReference type="InterPro" id="IPR036396">
    <property type="entry name" value="Cyt_P450_sf"/>
</dbReference>
<comment type="cofactor">
    <cofactor evidence="1 14">
        <name>heme</name>
        <dbReference type="ChEBI" id="CHEBI:30413"/>
    </cofactor>
</comment>
<evidence type="ECO:0000256" key="3">
    <source>
        <dbReference type="ARBA" id="ARBA00004174"/>
    </source>
</evidence>
<dbReference type="GO" id="GO:0016705">
    <property type="term" value="F:oxidoreductase activity, acting on paired donors, with incorporation or reduction of molecular oxygen"/>
    <property type="evidence" value="ECO:0007669"/>
    <property type="project" value="InterPro"/>
</dbReference>
<proteinExistence type="inferred from homology"/>
<keyword evidence="7 14" id="KW-0479">Metal-binding</keyword>
<evidence type="ECO:0000256" key="14">
    <source>
        <dbReference type="PIRSR" id="PIRSR602401-1"/>
    </source>
</evidence>
<dbReference type="InterPro" id="IPR017972">
    <property type="entry name" value="Cyt_P450_CS"/>
</dbReference>
<comment type="function">
    <text evidence="2">May be involved in the metabolism of insect hormones and in the breakdown of synthetic insecticides.</text>
</comment>
<dbReference type="GO" id="GO:0020037">
    <property type="term" value="F:heme binding"/>
    <property type="evidence" value="ECO:0007669"/>
    <property type="project" value="InterPro"/>
</dbReference>
<keyword evidence="10 15" id="KW-0560">Oxidoreductase</keyword>
<sequence>MFLVLLCVGITLWYVAFRYKRRRLYELADLVPGPETKIPLIGIIEESLKPVVLSMDFASSITNPIDVEFVTKKCLQKYDMLLKIFRSFNGDSGIFAPVHIWTRRRKLTVAAYSPKVVNSYVDVIVQKTEELTERLRDNNCVGTGPFKIGSYIGEYSLEAIFEAALGVNNTRLSDSKRSAFIKATTHIFASVATRLFSVWLWPDFIYYLTPSGREFKRCMDLTTTFADEIIQNKRKELKISQEQIAEMYNDDGPKKVSCFLEHLLLLSSKDNITDLELKEEVLTFLFAGTDTSSVGICNTLKLLAKYPKVQEKLYQEIMEVLGDPSRTLVKEDLQNLKYLERVIKESLRLFPPVPIISREAEEEIQLHRFLASGTRVPAHAGIIILVWGIGRDPEQWGPDADCFDPDRFLPGRKTGLFVPFSTGPRNCLGYQFAFISMKLALTAILRRYKVTGEEESGPVPVIDCSFNVMMKAKDGYEICLEER</sequence>
<dbReference type="InterPro" id="IPR001128">
    <property type="entry name" value="Cyt_P450"/>
</dbReference>
<evidence type="ECO:0000256" key="13">
    <source>
        <dbReference type="ARBA" id="ARBA00023136"/>
    </source>
</evidence>
<evidence type="ECO:0000256" key="10">
    <source>
        <dbReference type="ARBA" id="ARBA00023002"/>
    </source>
</evidence>
<evidence type="ECO:0000256" key="4">
    <source>
        <dbReference type="ARBA" id="ARBA00004406"/>
    </source>
</evidence>
<dbReference type="Proteomes" id="UP001497472">
    <property type="component" value="Unassembled WGS sequence"/>
</dbReference>
<evidence type="ECO:0000256" key="6">
    <source>
        <dbReference type="ARBA" id="ARBA00022617"/>
    </source>
</evidence>
<dbReference type="GO" id="GO:0005506">
    <property type="term" value="F:iron ion binding"/>
    <property type="evidence" value="ECO:0007669"/>
    <property type="project" value="InterPro"/>
</dbReference>
<keyword evidence="6 14" id="KW-0349">Heme</keyword>
<dbReference type="PRINTS" id="PR00385">
    <property type="entry name" value="P450"/>
</dbReference>
<evidence type="ECO:0000313" key="16">
    <source>
        <dbReference type="EMBL" id="CAK1550980.1"/>
    </source>
</evidence>
<feature type="binding site" description="axial binding residue" evidence="14">
    <location>
        <position position="427"/>
    </location>
    <ligand>
        <name>heme</name>
        <dbReference type="ChEBI" id="CHEBI:30413"/>
    </ligand>
    <ligandPart>
        <name>Fe</name>
        <dbReference type="ChEBI" id="CHEBI:18248"/>
    </ligandPart>
</feature>
<evidence type="ECO:0000256" key="1">
    <source>
        <dbReference type="ARBA" id="ARBA00001971"/>
    </source>
</evidence>
<dbReference type="PANTHER" id="PTHR24291:SF189">
    <property type="entry name" value="CYTOCHROME P450 4C3-RELATED"/>
    <property type="match status" value="1"/>
</dbReference>
<evidence type="ECO:0000256" key="15">
    <source>
        <dbReference type="RuleBase" id="RU000461"/>
    </source>
</evidence>
<evidence type="ECO:0000256" key="9">
    <source>
        <dbReference type="ARBA" id="ARBA00022848"/>
    </source>
</evidence>
<evidence type="ECO:0000256" key="11">
    <source>
        <dbReference type="ARBA" id="ARBA00023004"/>
    </source>
</evidence>
<dbReference type="PROSITE" id="PS00086">
    <property type="entry name" value="CYTOCHROME_P450"/>
    <property type="match status" value="1"/>
</dbReference>
<keyword evidence="9" id="KW-0492">Microsome</keyword>
<keyword evidence="17" id="KW-1185">Reference proteome</keyword>
<evidence type="ECO:0000256" key="7">
    <source>
        <dbReference type="ARBA" id="ARBA00022723"/>
    </source>
</evidence>
<comment type="caution">
    <text evidence="16">The sequence shown here is derived from an EMBL/GenBank/DDBJ whole genome shotgun (WGS) entry which is preliminary data.</text>
</comment>
<dbReference type="EMBL" id="CAVLEF010000103">
    <property type="protein sequence ID" value="CAK1550980.1"/>
    <property type="molecule type" value="Genomic_DNA"/>
</dbReference>
<evidence type="ECO:0000256" key="2">
    <source>
        <dbReference type="ARBA" id="ARBA00003690"/>
    </source>
</evidence>
<comment type="similarity">
    <text evidence="5 15">Belongs to the cytochrome P450 family.</text>
</comment>
<dbReference type="GO" id="GO:0004497">
    <property type="term" value="F:monooxygenase activity"/>
    <property type="evidence" value="ECO:0007669"/>
    <property type="project" value="UniProtKB-KW"/>
</dbReference>
<name>A0AAV1JRX3_9NEOP</name>
<dbReference type="PANTHER" id="PTHR24291">
    <property type="entry name" value="CYTOCHROME P450 FAMILY 4"/>
    <property type="match status" value="1"/>
</dbReference>
<gene>
    <name evidence="16" type="ORF">LNINA_LOCUS10166</name>
</gene>
<dbReference type="GO" id="GO:0005789">
    <property type="term" value="C:endoplasmic reticulum membrane"/>
    <property type="evidence" value="ECO:0007669"/>
    <property type="project" value="UniProtKB-SubCell"/>
</dbReference>
<dbReference type="InterPro" id="IPR002401">
    <property type="entry name" value="Cyt_P450_E_grp-I"/>
</dbReference>
<evidence type="ECO:0000313" key="17">
    <source>
        <dbReference type="Proteomes" id="UP001497472"/>
    </source>
</evidence>
<evidence type="ECO:0000256" key="8">
    <source>
        <dbReference type="ARBA" id="ARBA00022824"/>
    </source>
</evidence>
<dbReference type="SUPFAM" id="SSF48264">
    <property type="entry name" value="Cytochrome P450"/>
    <property type="match status" value="1"/>
</dbReference>
<protein>
    <recommendedName>
        <fullName evidence="18">Cytochrome P450</fullName>
    </recommendedName>
</protein>
<accession>A0AAV1JRX3</accession>
<keyword evidence="13" id="KW-0472">Membrane</keyword>
<evidence type="ECO:0000256" key="5">
    <source>
        <dbReference type="ARBA" id="ARBA00010617"/>
    </source>
</evidence>
<dbReference type="Gene3D" id="1.10.630.10">
    <property type="entry name" value="Cytochrome P450"/>
    <property type="match status" value="1"/>
</dbReference>
<keyword evidence="11 14" id="KW-0408">Iron</keyword>
<dbReference type="InterPro" id="IPR050196">
    <property type="entry name" value="Cytochrome_P450_Monoox"/>
</dbReference>
<keyword evidence="8" id="KW-0256">Endoplasmic reticulum</keyword>
<dbReference type="Pfam" id="PF00067">
    <property type="entry name" value="p450"/>
    <property type="match status" value="1"/>
</dbReference>
<organism evidence="16 17">
    <name type="scientific">Leptosia nina</name>
    <dbReference type="NCBI Taxonomy" id="320188"/>
    <lineage>
        <taxon>Eukaryota</taxon>
        <taxon>Metazoa</taxon>
        <taxon>Ecdysozoa</taxon>
        <taxon>Arthropoda</taxon>
        <taxon>Hexapoda</taxon>
        <taxon>Insecta</taxon>
        <taxon>Pterygota</taxon>
        <taxon>Neoptera</taxon>
        <taxon>Endopterygota</taxon>
        <taxon>Lepidoptera</taxon>
        <taxon>Glossata</taxon>
        <taxon>Ditrysia</taxon>
        <taxon>Papilionoidea</taxon>
        <taxon>Pieridae</taxon>
        <taxon>Pierinae</taxon>
        <taxon>Leptosia</taxon>
    </lineage>
</organism>
<comment type="subcellular location">
    <subcellularLocation>
        <location evidence="4">Endoplasmic reticulum membrane</location>
        <topology evidence="4">Peripheral membrane protein</topology>
    </subcellularLocation>
    <subcellularLocation>
        <location evidence="3">Microsome membrane</location>
        <topology evidence="3">Peripheral membrane protein</topology>
    </subcellularLocation>
</comment>
<dbReference type="AlphaFoldDB" id="A0AAV1JRX3"/>
<evidence type="ECO:0000256" key="12">
    <source>
        <dbReference type="ARBA" id="ARBA00023033"/>
    </source>
</evidence>
<keyword evidence="12 15" id="KW-0503">Monooxygenase</keyword>